<dbReference type="Gene3D" id="4.10.240.10">
    <property type="entry name" value="Zn(2)-C6 fungal-type DNA-binding domain"/>
    <property type="match status" value="1"/>
</dbReference>
<feature type="compositionally biased region" description="Low complexity" evidence="1">
    <location>
        <begin position="164"/>
        <end position="180"/>
    </location>
</feature>
<dbReference type="SUPFAM" id="SSF57701">
    <property type="entry name" value="Zn2/Cys6 DNA-binding domain"/>
    <property type="match status" value="1"/>
</dbReference>
<dbReference type="AlphaFoldDB" id="A0AAW0CNV3"/>
<dbReference type="GO" id="GO:0008270">
    <property type="term" value="F:zinc ion binding"/>
    <property type="evidence" value="ECO:0007669"/>
    <property type="project" value="InterPro"/>
</dbReference>
<dbReference type="PROSITE" id="PS50048">
    <property type="entry name" value="ZN2_CY6_FUNGAL_2"/>
    <property type="match status" value="1"/>
</dbReference>
<evidence type="ECO:0000259" key="2">
    <source>
        <dbReference type="PROSITE" id="PS50048"/>
    </source>
</evidence>
<dbReference type="EMBL" id="JAWWNJ010000016">
    <property type="protein sequence ID" value="KAK7039811.1"/>
    <property type="molecule type" value="Genomic_DNA"/>
</dbReference>
<accession>A0AAW0CNV3</accession>
<organism evidence="3 4">
    <name type="scientific">Favolaschia claudopus</name>
    <dbReference type="NCBI Taxonomy" id="2862362"/>
    <lineage>
        <taxon>Eukaryota</taxon>
        <taxon>Fungi</taxon>
        <taxon>Dikarya</taxon>
        <taxon>Basidiomycota</taxon>
        <taxon>Agaricomycotina</taxon>
        <taxon>Agaricomycetes</taxon>
        <taxon>Agaricomycetidae</taxon>
        <taxon>Agaricales</taxon>
        <taxon>Marasmiineae</taxon>
        <taxon>Mycenaceae</taxon>
        <taxon>Favolaschia</taxon>
    </lineage>
</organism>
<evidence type="ECO:0000313" key="3">
    <source>
        <dbReference type="EMBL" id="KAK7039811.1"/>
    </source>
</evidence>
<dbReference type="CDD" id="cd00067">
    <property type="entry name" value="GAL4"/>
    <property type="match status" value="1"/>
</dbReference>
<feature type="domain" description="Zn(2)-C6 fungal-type" evidence="2">
    <location>
        <begin position="207"/>
        <end position="242"/>
    </location>
</feature>
<sequence length="300" mass="32035">MSVSHSPLPGPLPAFGSRSDPARHTSARAAESSSKSMIRLPSYKELTATCGEITPPPNKAGRSSLFTAGLVHLPPLKVPTSPSQRAPSKRPFFEEDEPDRKYLDLSSHLPLSSRRPRPSSPQSTDSITSASSSSPSTRAAPWPESMASHPHPQHPFRANPYVVTTNPSPSLSSETLPSPSSLGYDIQPRLKFSHAKAGGRTKKQALSCYFCRERKIACGRPDDGSMDGTCNQCARRKIECRYPTVSHRGQHSRIKSAARKHAGGPGLGMGGLPPPAHGQHEMGGMGIGRGNSMGMGMSVS</sequence>
<protein>
    <recommendedName>
        <fullName evidence="2">Zn(2)-C6 fungal-type domain-containing protein</fullName>
    </recommendedName>
</protein>
<dbReference type="SMART" id="SM00066">
    <property type="entry name" value="GAL4"/>
    <property type="match status" value="1"/>
</dbReference>
<gene>
    <name evidence="3" type="ORF">R3P38DRAFT_2902047</name>
</gene>
<dbReference type="PROSITE" id="PS00463">
    <property type="entry name" value="ZN2_CY6_FUNGAL_1"/>
    <property type="match status" value="1"/>
</dbReference>
<dbReference type="InterPro" id="IPR001138">
    <property type="entry name" value="Zn2Cys6_DnaBD"/>
</dbReference>
<keyword evidence="4" id="KW-1185">Reference proteome</keyword>
<dbReference type="InterPro" id="IPR036864">
    <property type="entry name" value="Zn2-C6_fun-type_DNA-bd_sf"/>
</dbReference>
<feature type="compositionally biased region" description="Gly residues" evidence="1">
    <location>
        <begin position="281"/>
        <end position="293"/>
    </location>
</feature>
<comment type="caution">
    <text evidence="3">The sequence shown here is derived from an EMBL/GenBank/DDBJ whole genome shotgun (WGS) entry which is preliminary data.</text>
</comment>
<proteinExistence type="predicted"/>
<dbReference type="Proteomes" id="UP001362999">
    <property type="component" value="Unassembled WGS sequence"/>
</dbReference>
<feature type="compositionally biased region" description="Low complexity" evidence="1">
    <location>
        <begin position="120"/>
        <end position="143"/>
    </location>
</feature>
<name>A0AAW0CNV3_9AGAR</name>
<feature type="region of interest" description="Disordered" evidence="1">
    <location>
        <begin position="73"/>
        <end position="180"/>
    </location>
</feature>
<evidence type="ECO:0000313" key="4">
    <source>
        <dbReference type="Proteomes" id="UP001362999"/>
    </source>
</evidence>
<reference evidence="3 4" key="1">
    <citation type="journal article" date="2024" name="J Genomics">
        <title>Draft genome sequencing and assembly of Favolaschia claudopus CIRM-BRFM 2984 isolated from oak limbs.</title>
        <authorList>
            <person name="Navarro D."/>
            <person name="Drula E."/>
            <person name="Chaduli D."/>
            <person name="Cazenave R."/>
            <person name="Ahrendt S."/>
            <person name="Wang J."/>
            <person name="Lipzen A."/>
            <person name="Daum C."/>
            <person name="Barry K."/>
            <person name="Grigoriev I.V."/>
            <person name="Favel A."/>
            <person name="Rosso M.N."/>
            <person name="Martin F."/>
        </authorList>
    </citation>
    <scope>NUCLEOTIDE SEQUENCE [LARGE SCALE GENOMIC DNA]</scope>
    <source>
        <strain evidence="3 4">CIRM-BRFM 2984</strain>
    </source>
</reference>
<feature type="region of interest" description="Disordered" evidence="1">
    <location>
        <begin position="260"/>
        <end position="300"/>
    </location>
</feature>
<feature type="region of interest" description="Disordered" evidence="1">
    <location>
        <begin position="1"/>
        <end position="40"/>
    </location>
</feature>
<evidence type="ECO:0000256" key="1">
    <source>
        <dbReference type="SAM" id="MobiDB-lite"/>
    </source>
</evidence>
<dbReference type="GO" id="GO:0000981">
    <property type="term" value="F:DNA-binding transcription factor activity, RNA polymerase II-specific"/>
    <property type="evidence" value="ECO:0007669"/>
    <property type="project" value="InterPro"/>
</dbReference>